<evidence type="ECO:0000313" key="2">
    <source>
        <dbReference type="EMBL" id="KAJ3746600.1"/>
    </source>
</evidence>
<feature type="domain" description="Serine aminopeptidase S33" evidence="1">
    <location>
        <begin position="86"/>
        <end position="201"/>
    </location>
</feature>
<dbReference type="PANTHER" id="PTHR12277:SF81">
    <property type="entry name" value="PROTEIN ABHD13"/>
    <property type="match status" value="1"/>
</dbReference>
<dbReference type="InterPro" id="IPR022742">
    <property type="entry name" value="Hydrolase_4"/>
</dbReference>
<dbReference type="InterPro" id="IPR029058">
    <property type="entry name" value="AB_hydrolase_fold"/>
</dbReference>
<gene>
    <name evidence="2" type="ORF">DFH05DRAFT_1485894</name>
</gene>
<dbReference type="PANTHER" id="PTHR12277">
    <property type="entry name" value="ALPHA/BETA HYDROLASE DOMAIN-CONTAINING PROTEIN"/>
    <property type="match status" value="1"/>
</dbReference>
<comment type="caution">
    <text evidence="2">The sequence shown here is derived from an EMBL/GenBank/DDBJ whole genome shotgun (WGS) entry which is preliminary data.</text>
</comment>
<proteinExistence type="predicted"/>
<evidence type="ECO:0000313" key="3">
    <source>
        <dbReference type="Proteomes" id="UP001142393"/>
    </source>
</evidence>
<reference evidence="2 3" key="1">
    <citation type="journal article" date="2023" name="Proc. Natl. Acad. Sci. U.S.A.">
        <title>A global phylogenomic analysis of the shiitake genus Lentinula.</title>
        <authorList>
            <person name="Sierra-Patev S."/>
            <person name="Min B."/>
            <person name="Naranjo-Ortiz M."/>
            <person name="Looney B."/>
            <person name="Konkel Z."/>
            <person name="Slot J.C."/>
            <person name="Sakamoto Y."/>
            <person name="Steenwyk J.L."/>
            <person name="Rokas A."/>
            <person name="Carro J."/>
            <person name="Camarero S."/>
            <person name="Ferreira P."/>
            <person name="Molpeceres G."/>
            <person name="Ruiz-Duenas F.J."/>
            <person name="Serrano A."/>
            <person name="Henrissat B."/>
            <person name="Drula E."/>
            <person name="Hughes K.W."/>
            <person name="Mata J.L."/>
            <person name="Ishikawa N.K."/>
            <person name="Vargas-Isla R."/>
            <person name="Ushijima S."/>
            <person name="Smith C.A."/>
            <person name="Donoghue J."/>
            <person name="Ahrendt S."/>
            <person name="Andreopoulos W."/>
            <person name="He G."/>
            <person name="LaButti K."/>
            <person name="Lipzen A."/>
            <person name="Ng V."/>
            <person name="Riley R."/>
            <person name="Sandor L."/>
            <person name="Barry K."/>
            <person name="Martinez A.T."/>
            <person name="Xiao Y."/>
            <person name="Gibbons J.G."/>
            <person name="Terashima K."/>
            <person name="Grigoriev I.V."/>
            <person name="Hibbett D."/>
        </authorList>
    </citation>
    <scope>NUCLEOTIDE SEQUENCE [LARGE SCALE GENOMIC DNA]</scope>
    <source>
        <strain evidence="2 3">TFB7810</strain>
    </source>
</reference>
<protein>
    <submittedName>
        <fullName evidence="2">Alpha/beta-hydrolase</fullName>
    </submittedName>
</protein>
<name>A0A9W8TZE4_9AGAR</name>
<dbReference type="SUPFAM" id="SSF53474">
    <property type="entry name" value="alpha/beta-Hydrolases"/>
    <property type="match status" value="1"/>
</dbReference>
<dbReference type="EMBL" id="JANVFU010000004">
    <property type="protein sequence ID" value="KAJ3746600.1"/>
    <property type="molecule type" value="Genomic_DNA"/>
</dbReference>
<organism evidence="2 3">
    <name type="scientific">Lentinula detonsa</name>
    <dbReference type="NCBI Taxonomy" id="2804962"/>
    <lineage>
        <taxon>Eukaryota</taxon>
        <taxon>Fungi</taxon>
        <taxon>Dikarya</taxon>
        <taxon>Basidiomycota</taxon>
        <taxon>Agaricomycotina</taxon>
        <taxon>Agaricomycetes</taxon>
        <taxon>Agaricomycetidae</taxon>
        <taxon>Agaricales</taxon>
        <taxon>Marasmiineae</taxon>
        <taxon>Omphalotaceae</taxon>
        <taxon>Lentinula</taxon>
    </lineage>
</organism>
<evidence type="ECO:0000259" key="1">
    <source>
        <dbReference type="Pfam" id="PF12146"/>
    </source>
</evidence>
<keyword evidence="3" id="KW-1185">Reference proteome</keyword>
<dbReference type="GO" id="GO:0016020">
    <property type="term" value="C:membrane"/>
    <property type="evidence" value="ECO:0007669"/>
    <property type="project" value="TreeGrafter"/>
</dbReference>
<dbReference type="Gene3D" id="3.40.50.1820">
    <property type="entry name" value="alpha/beta hydrolase"/>
    <property type="match status" value="1"/>
</dbReference>
<dbReference type="AlphaFoldDB" id="A0A9W8TZE4"/>
<sequence length="317" mass="35856">MPGLFNVLGKFLIYGQRLCIYPSAFDSEDERNFGICFPDNVDTEDLTITTSDNIALKCYFLRAPNYRRHTSIAGQRLSIRTVTSAAARAIVIMFHGNGYHAWLHFSSAQRFLRLGCDVLVVSYRGYGHSLGKPTEKGLRRDAQAALEYVLADAELSKSRIVLHGHSLGGAVAIDLVARNPDKISGLIVENTFLSIPLVAKEIPGIRHLTFIINQRWESYRRILKIPKDIPILMLSGKDDEVVPEWHMLKLWDLASIRGEGKDMKKSEIQFRLERDGREGSDRGKDMFKTIVGGTHADTWTRSGYWSTVQTFLERLDL</sequence>
<dbReference type="GO" id="GO:0008474">
    <property type="term" value="F:palmitoyl-(protein) hydrolase activity"/>
    <property type="evidence" value="ECO:0007669"/>
    <property type="project" value="TreeGrafter"/>
</dbReference>
<dbReference type="Pfam" id="PF12146">
    <property type="entry name" value="Hydrolase_4"/>
    <property type="match status" value="1"/>
</dbReference>
<dbReference type="Proteomes" id="UP001142393">
    <property type="component" value="Unassembled WGS sequence"/>
</dbReference>
<accession>A0A9W8TZE4</accession>